<dbReference type="Proteomes" id="UP000017548">
    <property type="component" value="Unassembled WGS sequence"/>
</dbReference>
<evidence type="ECO:0000313" key="1">
    <source>
        <dbReference type="EMBL" id="ESE40196.1"/>
    </source>
</evidence>
<dbReference type="EMBL" id="AXZL01000073">
    <property type="protein sequence ID" value="ESE40196.1"/>
    <property type="molecule type" value="Genomic_DNA"/>
</dbReference>
<gene>
    <name evidence="1" type="ORF">SHD_3325</name>
</gene>
<keyword evidence="2" id="KW-1185">Reference proteome</keyword>
<organism evidence="1 2">
    <name type="scientific">Shewanella decolorationis S12</name>
    <dbReference type="NCBI Taxonomy" id="1353536"/>
    <lineage>
        <taxon>Bacteria</taxon>
        <taxon>Pseudomonadati</taxon>
        <taxon>Pseudomonadota</taxon>
        <taxon>Gammaproteobacteria</taxon>
        <taxon>Alteromonadales</taxon>
        <taxon>Shewanellaceae</taxon>
        <taxon>Shewanella</taxon>
    </lineage>
</organism>
<accession>A0ABN0PJQ0</accession>
<protein>
    <recommendedName>
        <fullName evidence="3">Outer membrane protein beta-barrel domain-containing protein</fullName>
    </recommendedName>
</protein>
<name>A0ABN0PJQ0_9GAMM</name>
<evidence type="ECO:0000313" key="2">
    <source>
        <dbReference type="Proteomes" id="UP000017548"/>
    </source>
</evidence>
<reference evidence="1 2" key="1">
    <citation type="journal article" date="2013" name="Genome Announc.">
        <title>Draft Genome Sequence of Shewanella decolorationis S12, a Dye-Degrading Bacterium Isolated from a Wastewater Treatment Plant.</title>
        <authorList>
            <person name="Xu M."/>
            <person name="Fang Y."/>
            <person name="Liu J."/>
            <person name="Chen X."/>
            <person name="Sun G."/>
            <person name="Guo J."/>
            <person name="Hua Z."/>
            <person name="Tu Q."/>
            <person name="Wu L."/>
            <person name="Zhou J."/>
            <person name="Liu X."/>
        </authorList>
    </citation>
    <scope>NUCLEOTIDE SEQUENCE [LARGE SCALE GENOMIC DNA]</scope>
    <source>
        <strain evidence="1 2">S12</strain>
    </source>
</reference>
<sequence length="307" mass="34363">MALKSDVIAGYNKKNTGVTLIATRLTPLVIALLGSSPVLAGEFSVELGGFYSQSDTNMEVTNPVAGNNFTLDYESDLQLAENEFLPFVELSYHFNERHNFYLDWKQLHRNAETQALTKPFQIEINDTIYDIKAGGKLSSTLNFDIVRVGYGYDAFQGSNYDVGFSIGLHTMFIKTGFEGVIGVCHASELLNNVCGSQAIPRIVDENVTAPLPDFGLYANYEFIPGWKLATHAQYFYIKLNDVKGELVDIKLGIDANITDNWRMSVAYNYYKVDVDIAQKSPNKDTQIADYNIYYSFIGPMLSVSYVF</sequence>
<comment type="caution">
    <text evidence="1">The sequence shown here is derived from an EMBL/GenBank/DDBJ whole genome shotgun (WGS) entry which is preliminary data.</text>
</comment>
<evidence type="ECO:0008006" key="3">
    <source>
        <dbReference type="Google" id="ProtNLM"/>
    </source>
</evidence>
<proteinExistence type="predicted"/>